<feature type="coiled-coil region" evidence="1">
    <location>
        <begin position="2"/>
        <end position="29"/>
    </location>
</feature>
<sequence>KIKELEARIDRLEREKVILKKATALLMAEQLEHTS</sequence>
<feature type="non-terminal residue" evidence="2">
    <location>
        <position position="1"/>
    </location>
</feature>
<dbReference type="EMBL" id="JPGN01000205">
    <property type="protein sequence ID" value="KFI17964.1"/>
    <property type="molecule type" value="Genomic_DNA"/>
</dbReference>
<protein>
    <submittedName>
        <fullName evidence="2">Transposase</fullName>
    </submittedName>
</protein>
<dbReference type="HOGENOM" id="CLU_3361380_0_0_6"/>
<name>A0A0E2YXM1_9GAMM</name>
<comment type="caution">
    <text evidence="2">The sequence shown here is derived from an EMBL/GenBank/DDBJ whole genome shotgun (WGS) entry which is preliminary data.</text>
</comment>
<accession>A0A0E2YXM1</accession>
<organism evidence="2 3">
    <name type="scientific">Nitrosococcus oceani C-27</name>
    <dbReference type="NCBI Taxonomy" id="314279"/>
    <lineage>
        <taxon>Bacteria</taxon>
        <taxon>Pseudomonadati</taxon>
        <taxon>Pseudomonadota</taxon>
        <taxon>Gammaproteobacteria</taxon>
        <taxon>Chromatiales</taxon>
        <taxon>Chromatiaceae</taxon>
        <taxon>Nitrosococcus</taxon>
    </lineage>
</organism>
<evidence type="ECO:0000313" key="3">
    <source>
        <dbReference type="Proteomes" id="UP000028839"/>
    </source>
</evidence>
<dbReference type="AlphaFoldDB" id="A0A0E2YXM1"/>
<dbReference type="Proteomes" id="UP000028839">
    <property type="component" value="Unassembled WGS sequence"/>
</dbReference>
<proteinExistence type="predicted"/>
<evidence type="ECO:0000256" key="1">
    <source>
        <dbReference type="SAM" id="Coils"/>
    </source>
</evidence>
<gene>
    <name evidence="2" type="ORF">IB75_17000</name>
</gene>
<reference evidence="2 3" key="1">
    <citation type="submission" date="2014-07" db="EMBL/GenBank/DDBJ databases">
        <title>Comparative analysis of Nitrosococcus oceani genome inventories of strains from Pacific and Atlantic gyres.</title>
        <authorList>
            <person name="Lim C.K."/>
            <person name="Wang L."/>
            <person name="Sayavedra-Soto L.A."/>
            <person name="Klotz M.G."/>
        </authorList>
    </citation>
    <scope>NUCLEOTIDE SEQUENCE [LARGE SCALE GENOMIC DNA]</scope>
    <source>
        <strain evidence="2 3">C-27</strain>
    </source>
</reference>
<evidence type="ECO:0000313" key="2">
    <source>
        <dbReference type="EMBL" id="KFI17964.1"/>
    </source>
</evidence>
<keyword evidence="1" id="KW-0175">Coiled coil</keyword>